<dbReference type="PANTHER" id="PTHR43030">
    <property type="entry name" value="PHOSPHOENOLPYRUVATE SYNTHASE"/>
    <property type="match status" value="1"/>
</dbReference>
<dbReference type="InterPro" id="IPR006319">
    <property type="entry name" value="PEP_synth"/>
</dbReference>
<keyword evidence="10 17" id="KW-0418">Kinase</keyword>
<keyword evidence="9" id="KW-0547">Nucleotide-binding</keyword>
<dbReference type="Gene3D" id="3.30.1490.20">
    <property type="entry name" value="ATP-grasp fold, A domain"/>
    <property type="match status" value="1"/>
</dbReference>
<keyword evidence="8" id="KW-0479">Metal-binding</keyword>
<sequence length="815" mass="92142">MEQDRKKPLDFDYAFRLRYETLRALMNRNVHALQLLSDLEADLNHFPLLDYRIKRPVERLLGETLLMIQELNLLARNQYTELYDVLDQIRRKTSLILREPPALAQKPLVAALDEEQSLDPALVGGKASGVASLRRLFPEVVPAGFTVTTAAYNMFLQENGLVERIRLMLKDLDTTKDRDRFSSITESIRNMIRTGHTPKALEEELLGHAERLAAAAPSGWAVRSSATSEDSRFSFAGQFDTSLGIPTDGLIAAYRQIVASRFSDRAVIYRINCGFREVDTPMAVLFMPMIDAAAAGVIYTTDPKDPEAERMVINACAGLGDDMVKGIKQGDTFYMERHQSPVPARPATVEKDPDYISSDTLSEIGTLAYQATTAFGFDMDIEWAVDRQGKVWLLQGRRLYPATQEGIKEARSRQELPLIEGGVTIFPGRAEGQVVCRRGEELYPIPKGSVLVVDQPTPELSSLLPNAAALLASGGSPVGHLATLIREFSIPSIFQLGNAVKRLQEGKVVSVNATKRRIYAGSRWPGMKERVLSRLASAEKSQKDDPLNDIVLALHLTDPFSSSFKPRGCRSIHDVIRFTHEMSVRQMFQFGDEHNHLWKQKTRRLKTKLPMKFKLLDLEGTLNSGKRDLAPADLDSIPFNAFWKGFSDPALHWPERWKSEFAGLPTDFREQVLGGFEGPRRSKDANYLLLARDYLNFNARFAYHYTMVDAFVGPGDENNYVHFRFHGGGGSKEKRQRRARFVEWVLREKHFGVDRRGDLITAWLRRYPQKDSEEALEMLGRLMVCARQLDMLMRSESSVKVFAQDFLNNKFQAFS</sequence>
<dbReference type="GO" id="GO:0046872">
    <property type="term" value="F:metal ion binding"/>
    <property type="evidence" value="ECO:0007669"/>
    <property type="project" value="UniProtKB-KW"/>
</dbReference>
<evidence type="ECO:0000313" key="17">
    <source>
        <dbReference type="EMBL" id="SPD72591.1"/>
    </source>
</evidence>
<dbReference type="InterPro" id="IPR036637">
    <property type="entry name" value="Phosphohistidine_dom_sf"/>
</dbReference>
<comment type="function">
    <text evidence="2">Catalyzes the phosphorylation of pyruvate to phosphoenolpyruvate.</text>
</comment>
<dbReference type="SUPFAM" id="SSF52009">
    <property type="entry name" value="Phosphohistidine domain"/>
    <property type="match status" value="1"/>
</dbReference>
<dbReference type="AlphaFoldDB" id="A0A445MT97"/>
<comment type="cofactor">
    <cofactor evidence="1">
        <name>Mg(2+)</name>
        <dbReference type="ChEBI" id="CHEBI:18420"/>
    </cofactor>
</comment>
<dbReference type="Pfam" id="PF00391">
    <property type="entry name" value="PEP-utilizers"/>
    <property type="match status" value="1"/>
</dbReference>
<evidence type="ECO:0000256" key="5">
    <source>
        <dbReference type="ARBA" id="ARBA00011996"/>
    </source>
</evidence>
<dbReference type="InterPro" id="IPR008279">
    <property type="entry name" value="PEP-util_enz_mobile_dom"/>
</dbReference>
<evidence type="ECO:0000256" key="11">
    <source>
        <dbReference type="ARBA" id="ARBA00022840"/>
    </source>
</evidence>
<keyword evidence="17" id="KW-0670">Pyruvate</keyword>
<evidence type="ECO:0000256" key="12">
    <source>
        <dbReference type="ARBA" id="ARBA00022842"/>
    </source>
</evidence>
<dbReference type="EMBL" id="OJIN01000046">
    <property type="protein sequence ID" value="SPD72591.1"/>
    <property type="molecule type" value="Genomic_DNA"/>
</dbReference>
<organism evidence="17">
    <name type="scientific">uncultured Desulfobacterium sp</name>
    <dbReference type="NCBI Taxonomy" id="201089"/>
    <lineage>
        <taxon>Bacteria</taxon>
        <taxon>Pseudomonadati</taxon>
        <taxon>Thermodesulfobacteriota</taxon>
        <taxon>Desulfobacteria</taxon>
        <taxon>Desulfobacterales</taxon>
        <taxon>Desulfobacteriaceae</taxon>
        <taxon>Desulfobacterium</taxon>
        <taxon>environmental samples</taxon>
    </lineage>
</organism>
<feature type="domain" description="PEP-utilising enzyme mobile" evidence="15">
    <location>
        <begin position="445"/>
        <end position="515"/>
    </location>
</feature>
<keyword evidence="12" id="KW-0460">Magnesium</keyword>
<dbReference type="Gene3D" id="3.30.470.20">
    <property type="entry name" value="ATP-grasp fold, B domain"/>
    <property type="match status" value="1"/>
</dbReference>
<evidence type="ECO:0000256" key="3">
    <source>
        <dbReference type="ARBA" id="ARBA00004742"/>
    </source>
</evidence>
<evidence type="ECO:0000256" key="10">
    <source>
        <dbReference type="ARBA" id="ARBA00022777"/>
    </source>
</evidence>
<comment type="pathway">
    <text evidence="3">Carbohydrate biosynthesis; gluconeogenesis.</text>
</comment>
<evidence type="ECO:0000259" key="16">
    <source>
        <dbReference type="Pfam" id="PF01326"/>
    </source>
</evidence>
<dbReference type="GO" id="GO:0006094">
    <property type="term" value="P:gluconeogenesis"/>
    <property type="evidence" value="ECO:0007669"/>
    <property type="project" value="UniProtKB-UniPathway"/>
</dbReference>
<dbReference type="Gene3D" id="3.50.30.10">
    <property type="entry name" value="Phosphohistidine domain"/>
    <property type="match status" value="1"/>
</dbReference>
<reference evidence="17" key="1">
    <citation type="submission" date="2018-01" db="EMBL/GenBank/DDBJ databases">
        <authorList>
            <person name="Regsiter A."/>
            <person name="William W."/>
        </authorList>
    </citation>
    <scope>NUCLEOTIDE SEQUENCE</scope>
    <source>
        <strain evidence="17">TRIP AH-1</strain>
    </source>
</reference>
<evidence type="ECO:0000256" key="7">
    <source>
        <dbReference type="ARBA" id="ARBA00022679"/>
    </source>
</evidence>
<accession>A0A445MT97</accession>
<evidence type="ECO:0000256" key="4">
    <source>
        <dbReference type="ARBA" id="ARBA00007837"/>
    </source>
</evidence>
<dbReference type="GO" id="GO:0008986">
    <property type="term" value="F:pyruvate, water dikinase activity"/>
    <property type="evidence" value="ECO:0007669"/>
    <property type="project" value="UniProtKB-EC"/>
</dbReference>
<feature type="domain" description="Pyruvate phosphate dikinase AMP/ATP-binding" evidence="16">
    <location>
        <begin position="122"/>
        <end position="405"/>
    </location>
</feature>
<dbReference type="GO" id="GO:0005524">
    <property type="term" value="F:ATP binding"/>
    <property type="evidence" value="ECO:0007669"/>
    <property type="project" value="UniProtKB-KW"/>
</dbReference>
<comment type="catalytic activity">
    <reaction evidence="14">
        <text>pyruvate + ATP + H2O = phosphoenolpyruvate + AMP + phosphate + 2 H(+)</text>
        <dbReference type="Rhea" id="RHEA:11364"/>
        <dbReference type="ChEBI" id="CHEBI:15361"/>
        <dbReference type="ChEBI" id="CHEBI:15377"/>
        <dbReference type="ChEBI" id="CHEBI:15378"/>
        <dbReference type="ChEBI" id="CHEBI:30616"/>
        <dbReference type="ChEBI" id="CHEBI:43474"/>
        <dbReference type="ChEBI" id="CHEBI:58702"/>
        <dbReference type="ChEBI" id="CHEBI:456215"/>
        <dbReference type="EC" id="2.7.9.2"/>
    </reaction>
</comment>
<evidence type="ECO:0000256" key="2">
    <source>
        <dbReference type="ARBA" id="ARBA00002988"/>
    </source>
</evidence>
<dbReference type="InterPro" id="IPR013815">
    <property type="entry name" value="ATP_grasp_subdomain_1"/>
</dbReference>
<dbReference type="Pfam" id="PF01326">
    <property type="entry name" value="PPDK_N"/>
    <property type="match status" value="1"/>
</dbReference>
<evidence type="ECO:0000259" key="15">
    <source>
        <dbReference type="Pfam" id="PF00391"/>
    </source>
</evidence>
<comment type="similarity">
    <text evidence="4">Belongs to the PEP-utilizing enzyme family.</text>
</comment>
<evidence type="ECO:0000256" key="1">
    <source>
        <dbReference type="ARBA" id="ARBA00001946"/>
    </source>
</evidence>
<proteinExistence type="inferred from homology"/>
<evidence type="ECO:0000256" key="13">
    <source>
        <dbReference type="ARBA" id="ARBA00033470"/>
    </source>
</evidence>
<dbReference type="InterPro" id="IPR002192">
    <property type="entry name" value="PPDK_AMP/ATP-bd"/>
</dbReference>
<protein>
    <recommendedName>
        <fullName evidence="6">Phosphoenolpyruvate synthase</fullName>
        <ecNumber evidence="5">2.7.9.2</ecNumber>
    </recommendedName>
    <alternativeName>
        <fullName evidence="13">Pyruvate, water dikinase</fullName>
    </alternativeName>
</protein>
<gene>
    <name evidence="17" type="ORF">PITCH_A140071</name>
</gene>
<evidence type="ECO:0000256" key="6">
    <source>
        <dbReference type="ARBA" id="ARBA00021623"/>
    </source>
</evidence>
<dbReference type="PANTHER" id="PTHR43030:SF1">
    <property type="entry name" value="PHOSPHOENOLPYRUVATE SYNTHASE"/>
    <property type="match status" value="1"/>
</dbReference>
<dbReference type="EC" id="2.7.9.2" evidence="5"/>
<dbReference type="SUPFAM" id="SSF56059">
    <property type="entry name" value="Glutathione synthetase ATP-binding domain-like"/>
    <property type="match status" value="1"/>
</dbReference>
<evidence type="ECO:0000256" key="14">
    <source>
        <dbReference type="ARBA" id="ARBA00047700"/>
    </source>
</evidence>
<keyword evidence="11" id="KW-0067">ATP-binding</keyword>
<name>A0A445MT97_9BACT</name>
<dbReference type="UniPathway" id="UPA00138"/>
<keyword evidence="7 17" id="KW-0808">Transferase</keyword>
<evidence type="ECO:0000256" key="8">
    <source>
        <dbReference type="ARBA" id="ARBA00022723"/>
    </source>
</evidence>
<evidence type="ECO:0000256" key="9">
    <source>
        <dbReference type="ARBA" id="ARBA00022741"/>
    </source>
</evidence>